<evidence type="ECO:0000256" key="1">
    <source>
        <dbReference type="SAM" id="MobiDB-lite"/>
    </source>
</evidence>
<reference evidence="3" key="1">
    <citation type="journal article" date="2021" name="PeerJ">
        <title>Extensive microbial diversity within the chicken gut microbiome revealed by metagenomics and culture.</title>
        <authorList>
            <person name="Gilroy R."/>
            <person name="Ravi A."/>
            <person name="Getino M."/>
            <person name="Pursley I."/>
            <person name="Horton D.L."/>
            <person name="Alikhan N.F."/>
            <person name="Baker D."/>
            <person name="Gharbi K."/>
            <person name="Hall N."/>
            <person name="Watson M."/>
            <person name="Adriaenssens E.M."/>
            <person name="Foster-Nyarko E."/>
            <person name="Jarju S."/>
            <person name="Secka A."/>
            <person name="Antonio M."/>
            <person name="Oren A."/>
            <person name="Chaudhuri R.R."/>
            <person name="La Ragione R."/>
            <person name="Hildebrand F."/>
            <person name="Pallen M.J."/>
        </authorList>
    </citation>
    <scope>NUCLEOTIDE SEQUENCE</scope>
    <source>
        <strain evidence="3">CHK185-5351</strain>
    </source>
</reference>
<sequence>MKKNRTKSKRSSASVSRQRRQKKYTALLLLLLILGIPGTVLLSTRVQARAEERPKEPTYKYYTSIQVRSGDTLWEIAEKYRTEEYEDIPSYIEEVKEINHLTSSQITDGMYLCIPYYTTEYKA</sequence>
<dbReference type="Pfam" id="PF01476">
    <property type="entry name" value="LysM"/>
    <property type="match status" value="1"/>
</dbReference>
<dbReference type="CDD" id="cd00118">
    <property type="entry name" value="LysM"/>
    <property type="match status" value="1"/>
</dbReference>
<organism evidence="3 4">
    <name type="scientific">Candidatus Fusicatenibacter intestinigallinarum</name>
    <dbReference type="NCBI Taxonomy" id="2838598"/>
    <lineage>
        <taxon>Bacteria</taxon>
        <taxon>Bacillati</taxon>
        <taxon>Bacillota</taxon>
        <taxon>Clostridia</taxon>
        <taxon>Lachnospirales</taxon>
        <taxon>Lachnospiraceae</taxon>
        <taxon>Fusicatenibacter</taxon>
    </lineage>
</organism>
<dbReference type="Gene3D" id="3.10.350.10">
    <property type="entry name" value="LysM domain"/>
    <property type="match status" value="1"/>
</dbReference>
<comment type="caution">
    <text evidence="3">The sequence shown here is derived from an EMBL/GenBank/DDBJ whole genome shotgun (WGS) entry which is preliminary data.</text>
</comment>
<name>A0A9D2SN01_9FIRM</name>
<dbReference type="SMART" id="SM00257">
    <property type="entry name" value="LysM"/>
    <property type="match status" value="1"/>
</dbReference>
<dbReference type="InterPro" id="IPR018392">
    <property type="entry name" value="LysM"/>
</dbReference>
<proteinExistence type="predicted"/>
<feature type="compositionally biased region" description="Basic residues" evidence="1">
    <location>
        <begin position="1"/>
        <end position="10"/>
    </location>
</feature>
<feature type="region of interest" description="Disordered" evidence="1">
    <location>
        <begin position="1"/>
        <end position="20"/>
    </location>
</feature>
<protein>
    <submittedName>
        <fullName evidence="3">LysM peptidoglycan-binding domain-containing protein</fullName>
    </submittedName>
</protein>
<dbReference type="AlphaFoldDB" id="A0A9D2SN01"/>
<dbReference type="SUPFAM" id="SSF54106">
    <property type="entry name" value="LysM domain"/>
    <property type="match status" value="1"/>
</dbReference>
<gene>
    <name evidence="3" type="ORF">H9705_05270</name>
</gene>
<reference evidence="3" key="2">
    <citation type="submission" date="2021-04" db="EMBL/GenBank/DDBJ databases">
        <authorList>
            <person name="Gilroy R."/>
        </authorList>
    </citation>
    <scope>NUCLEOTIDE SEQUENCE</scope>
    <source>
        <strain evidence="3">CHK185-5351</strain>
    </source>
</reference>
<accession>A0A9D2SN01</accession>
<evidence type="ECO:0000313" key="4">
    <source>
        <dbReference type="Proteomes" id="UP000823849"/>
    </source>
</evidence>
<evidence type="ECO:0000259" key="2">
    <source>
        <dbReference type="PROSITE" id="PS51782"/>
    </source>
</evidence>
<dbReference type="Proteomes" id="UP000823849">
    <property type="component" value="Unassembled WGS sequence"/>
</dbReference>
<evidence type="ECO:0000313" key="3">
    <source>
        <dbReference type="EMBL" id="HJC15224.1"/>
    </source>
</evidence>
<dbReference type="InterPro" id="IPR036779">
    <property type="entry name" value="LysM_dom_sf"/>
</dbReference>
<dbReference type="EMBL" id="DWWU01000021">
    <property type="protein sequence ID" value="HJC15224.1"/>
    <property type="molecule type" value="Genomic_DNA"/>
</dbReference>
<dbReference type="PROSITE" id="PS51782">
    <property type="entry name" value="LYSM"/>
    <property type="match status" value="1"/>
</dbReference>
<feature type="domain" description="LysM" evidence="2">
    <location>
        <begin position="63"/>
        <end position="114"/>
    </location>
</feature>